<dbReference type="InterPro" id="IPR026059">
    <property type="entry name" value="Rab3GAP2"/>
</dbReference>
<keyword evidence="5" id="KW-1185">Reference proteome</keyword>
<comment type="caution">
    <text evidence="4">The sequence shown here is derived from an EMBL/GenBank/DDBJ whole genome shotgun (WGS) entry which is preliminary data.</text>
</comment>
<dbReference type="OrthoDB" id="2019917at2759"/>
<proteinExistence type="predicted"/>
<gene>
    <name evidence="4" type="ORF">AV274_4710</name>
</gene>
<dbReference type="PANTHER" id="PTHR12472:SF0">
    <property type="entry name" value="RAB3 GTPASE-ACTIVATING PROTEIN NON-CATALYTIC SUBUNIT"/>
    <property type="match status" value="1"/>
</dbReference>
<dbReference type="AlphaFoldDB" id="A0A196S9A1"/>
<evidence type="ECO:0000259" key="3">
    <source>
        <dbReference type="Pfam" id="PF14655"/>
    </source>
</evidence>
<organism evidence="4 5">
    <name type="scientific">Blastocystis sp. subtype 1 (strain ATCC 50177 / NandII)</name>
    <dbReference type="NCBI Taxonomy" id="478820"/>
    <lineage>
        <taxon>Eukaryota</taxon>
        <taxon>Sar</taxon>
        <taxon>Stramenopiles</taxon>
        <taxon>Bigyra</taxon>
        <taxon>Opalozoa</taxon>
        <taxon>Opalinata</taxon>
        <taxon>Blastocystidae</taxon>
        <taxon>Blastocystis</taxon>
    </lineage>
</organism>
<feature type="domain" description="Rab3-GAP regulatory subunit N-terminal" evidence="3">
    <location>
        <begin position="183"/>
        <end position="341"/>
    </location>
</feature>
<evidence type="ECO:0000256" key="1">
    <source>
        <dbReference type="SAM" id="Coils"/>
    </source>
</evidence>
<evidence type="ECO:0000313" key="4">
    <source>
        <dbReference type="EMBL" id="OAO13603.1"/>
    </source>
</evidence>
<dbReference type="InterPro" id="IPR036322">
    <property type="entry name" value="WD40_repeat_dom_sf"/>
</dbReference>
<dbReference type="STRING" id="478820.A0A196S9A1"/>
<protein>
    <submittedName>
        <fullName evidence="4">Rab3-GAP</fullName>
    </submittedName>
</protein>
<sequence>MLDLLTSGDDTFNSLELRRELNEIIRECSALQENQMESKDKWIFDENVLTEINAANGLIAVAMDSILVFIDAKNSVCFHSGLCRRTEEKITCLRFLNKGLLSVATALGTLYIVDTSTNRTLFYCDLVLDPIVDMQFQDNLLWILSDSMQLVQFAYDDLESMIDSNRHAYIQCASTDPLPLIECGTIPQQRFRLIGQKSISRFSVCPSPSSSHTIVAVGAHPCICTYVVTSHPSPPSLGSKAVSVAASLYGAVKSLASWGWNRAEEHQTPLPRAAAVYSDFAVKDAARRCERVWTSLDGRYCVVSDALHRVVLLDLRSLVVLYLWKGYRAVQCLWTEARVEATGVKVPILLLFSQNRCYLEAYRVPSITRLFNQYFPYPCVLDPEEKTVLFEKEEEGCRRVHCCHIAFQASPSLLDARSVIDHYHDVQHKNSLLRLLKQCAKLTDPTVIQEIMEKVKSTIAQIRDSQVFVSLLDDCFRFGIDLSHSFEVLLRLCSERVEKEKESGIILEQLKYYSDVIGWFYGLLSIASHNAPYAGEDTVSDRAREILQVQKAYAAQFKLSVKTEEPAYSYQSLSLWLQCIQRSGSSMLRSPGTLSHAARTLVNTLVLNTLVCREDVTADFFHHFAPAGGDGVMVAYLVQWLEQLDVLRLSEQQLDVLLRRLRALVSGPLREEEKALIRGVIRQSLSPSTSLLLFHLVQQPSSQPSSQEISQNTSQDTSPETTQETTSETSQNTSQEGSQEERQLLQQIRCVTVLSMAINSQICLQSVMDNTVQYYLSYLTIPVEYIQFDTLGLTIDYSNWRRLLDIATRPTTNYIALLSLFLPPASFYTIFIQIVVNRLTKLTPADYTYLLRVLSFLPVARQYAFARFCWRVVSSYLQEEIAQEARGGGDADFVCFMENTKQLVSLIQKGVQTLEQCPELSLADRLQAEEEEVSVLVSNYPFPITKGCYLTIEREYASLLSREQQRTLQEVVAIVDTLLTTVQLKKSKEVFGSLIPSTEQLFPNWRRFIAPEFPSFPDEPLPDAARHQRVKFIKLCLNTTSVDCRSLYPELGVSSEFFMVLQACQLFLHGKSDKADRLCRGVVNELKEKEREDCNYELTSVVQAYIQESIQWTNQNKKILLFDSLPPELLSWLESHPSSGKVSSPSITTSISMLKKVMRYFPSDGSDYKAMNLLLSELNKCLQRIQIH</sequence>
<feature type="compositionally biased region" description="Low complexity" evidence="2">
    <location>
        <begin position="702"/>
        <end position="737"/>
    </location>
</feature>
<name>A0A196S9A1_BLAHN</name>
<accession>A0A196S9A1</accession>
<feature type="region of interest" description="Disordered" evidence="2">
    <location>
        <begin position="702"/>
        <end position="739"/>
    </location>
</feature>
<dbReference type="Pfam" id="PF14655">
    <property type="entry name" value="RAB3GAP2_N"/>
    <property type="match status" value="1"/>
</dbReference>
<dbReference type="Proteomes" id="UP000078348">
    <property type="component" value="Unassembled WGS sequence"/>
</dbReference>
<dbReference type="InterPro" id="IPR032839">
    <property type="entry name" value="RAB3GAP_N"/>
</dbReference>
<reference evidence="4 5" key="1">
    <citation type="submission" date="2016-05" db="EMBL/GenBank/DDBJ databases">
        <title>Nuclear genome of Blastocystis sp. subtype 1 NandII.</title>
        <authorList>
            <person name="Gentekaki E."/>
            <person name="Curtis B."/>
            <person name="Stairs C."/>
            <person name="Eme L."/>
            <person name="Herman E."/>
            <person name="Klimes V."/>
            <person name="Arias M.C."/>
            <person name="Elias M."/>
            <person name="Hilliou F."/>
            <person name="Klute M."/>
            <person name="Malik S.-B."/>
            <person name="Pightling A."/>
            <person name="Rachubinski R."/>
            <person name="Salas D."/>
            <person name="Schlacht A."/>
            <person name="Suga H."/>
            <person name="Archibald J."/>
            <person name="Ball S.G."/>
            <person name="Clark G."/>
            <person name="Dacks J."/>
            <person name="Van Der Giezen M."/>
            <person name="Tsaousis A."/>
            <person name="Roger A."/>
        </authorList>
    </citation>
    <scope>NUCLEOTIDE SEQUENCE [LARGE SCALE GENOMIC DNA]</scope>
    <source>
        <strain evidence="5">ATCC 50177 / NandII</strain>
    </source>
</reference>
<evidence type="ECO:0000256" key="2">
    <source>
        <dbReference type="SAM" id="MobiDB-lite"/>
    </source>
</evidence>
<evidence type="ECO:0000313" key="5">
    <source>
        <dbReference type="Proteomes" id="UP000078348"/>
    </source>
</evidence>
<dbReference type="SUPFAM" id="SSF50978">
    <property type="entry name" value="WD40 repeat-like"/>
    <property type="match status" value="1"/>
</dbReference>
<dbReference type="EMBL" id="LXWW01000363">
    <property type="protein sequence ID" value="OAO13603.1"/>
    <property type="molecule type" value="Genomic_DNA"/>
</dbReference>
<keyword evidence="1" id="KW-0175">Coiled coil</keyword>
<dbReference type="PANTHER" id="PTHR12472">
    <property type="entry name" value="RAB3-GAP REGULATORY DOMAIN"/>
    <property type="match status" value="1"/>
</dbReference>
<feature type="coiled-coil region" evidence="1">
    <location>
        <begin position="14"/>
        <end position="41"/>
    </location>
</feature>